<dbReference type="STRING" id="31958.SD37_07430"/>
<name>A0A193BTI8_AMYOR</name>
<evidence type="ECO:0000256" key="2">
    <source>
        <dbReference type="ARBA" id="ARBA00023125"/>
    </source>
</evidence>
<keyword evidence="6" id="KW-1185">Reference proteome</keyword>
<keyword evidence="3" id="KW-0804">Transcription</keyword>
<dbReference type="GO" id="GO:0043565">
    <property type="term" value="F:sequence-specific DNA binding"/>
    <property type="evidence" value="ECO:0007669"/>
    <property type="project" value="InterPro"/>
</dbReference>
<dbReference type="GO" id="GO:0003700">
    <property type="term" value="F:DNA-binding transcription factor activity"/>
    <property type="evidence" value="ECO:0007669"/>
    <property type="project" value="InterPro"/>
</dbReference>
<gene>
    <name evidence="5" type="ORF">SD37_07430</name>
</gene>
<dbReference type="InterPro" id="IPR018060">
    <property type="entry name" value="HTH_AraC"/>
</dbReference>
<dbReference type="InterPro" id="IPR050204">
    <property type="entry name" value="AraC_XylS_family_regulators"/>
</dbReference>
<dbReference type="EMBL" id="CP016174">
    <property type="protein sequence ID" value="ANN15505.1"/>
    <property type="molecule type" value="Genomic_DNA"/>
</dbReference>
<evidence type="ECO:0000256" key="1">
    <source>
        <dbReference type="ARBA" id="ARBA00023015"/>
    </source>
</evidence>
<dbReference type="SMART" id="SM00342">
    <property type="entry name" value="HTH_ARAC"/>
    <property type="match status" value="1"/>
</dbReference>
<dbReference type="Pfam" id="PF12833">
    <property type="entry name" value="HTH_18"/>
    <property type="match status" value="1"/>
</dbReference>
<evidence type="ECO:0000259" key="4">
    <source>
        <dbReference type="PROSITE" id="PS01124"/>
    </source>
</evidence>
<dbReference type="PROSITE" id="PS01124">
    <property type="entry name" value="HTH_ARAC_FAMILY_2"/>
    <property type="match status" value="1"/>
</dbReference>
<dbReference type="eggNOG" id="COG2207">
    <property type="taxonomic scope" value="Bacteria"/>
</dbReference>
<evidence type="ECO:0000313" key="5">
    <source>
        <dbReference type="EMBL" id="ANN15505.1"/>
    </source>
</evidence>
<dbReference type="KEGG" id="aori:SD37_07430"/>
<feature type="domain" description="HTH araC/xylS-type" evidence="4">
    <location>
        <begin position="150"/>
        <end position="247"/>
    </location>
</feature>
<evidence type="ECO:0000313" key="6">
    <source>
        <dbReference type="Proteomes" id="UP000093695"/>
    </source>
</evidence>
<protein>
    <submittedName>
        <fullName evidence="5">AraC family transcriptional regulator</fullName>
    </submittedName>
</protein>
<keyword evidence="1" id="KW-0805">Transcription regulation</keyword>
<proteinExistence type="predicted"/>
<reference evidence="5 6" key="1">
    <citation type="journal article" date="2015" name="Genome Announc.">
        <title>Draft Genome Sequence of Norvancomycin-Producing Strain Amycolatopsis orientalis CPCC200066.</title>
        <authorList>
            <person name="Lei X."/>
            <person name="Yuan F."/>
            <person name="Shi Y."/>
            <person name="Li X."/>
            <person name="Wang L."/>
            <person name="Hong B."/>
        </authorList>
    </citation>
    <scope>NUCLEOTIDE SEQUENCE [LARGE SCALE GENOMIC DNA]</scope>
    <source>
        <strain evidence="5 6">B-37</strain>
    </source>
</reference>
<dbReference type="PANTHER" id="PTHR46796">
    <property type="entry name" value="HTH-TYPE TRANSCRIPTIONAL ACTIVATOR RHAS-RELATED"/>
    <property type="match status" value="1"/>
</dbReference>
<sequence>MLTRRRTWQGRAMLRPGMLIYAGEIASAHRHRHAAVQIVATRDVVELRDASGDRARGGSMVIPAGAEHEMVGGSAGLLVFVDPAGVTGHALTARVRRTGLPVDSAAAWAAAGLAPPDVELSSLEPAQWADRLLGEVGGDIPPRSVHPALRQAMALLPSMLDGEAGLARLSAAVGLSASRLGHLFGEELGLPFRAYVRWARLQRAIDHARAGGTLTSAAHAAGFADSAHLTRVSHEMFGLAPSHLVGTVRWCEPDREG</sequence>
<dbReference type="Proteomes" id="UP000093695">
    <property type="component" value="Chromosome"/>
</dbReference>
<organism evidence="5 6">
    <name type="scientific">Amycolatopsis orientalis</name>
    <name type="common">Nocardia orientalis</name>
    <dbReference type="NCBI Taxonomy" id="31958"/>
    <lineage>
        <taxon>Bacteria</taxon>
        <taxon>Bacillati</taxon>
        <taxon>Actinomycetota</taxon>
        <taxon>Actinomycetes</taxon>
        <taxon>Pseudonocardiales</taxon>
        <taxon>Pseudonocardiaceae</taxon>
        <taxon>Amycolatopsis</taxon>
    </lineage>
</organism>
<dbReference type="AlphaFoldDB" id="A0A193BTI8"/>
<dbReference type="Gene3D" id="1.10.10.60">
    <property type="entry name" value="Homeodomain-like"/>
    <property type="match status" value="1"/>
</dbReference>
<accession>A0A193BTI8</accession>
<keyword evidence="2" id="KW-0238">DNA-binding</keyword>
<evidence type="ECO:0000256" key="3">
    <source>
        <dbReference type="ARBA" id="ARBA00023163"/>
    </source>
</evidence>